<proteinExistence type="predicted"/>
<accession>A0A6C0IUQ3</accession>
<dbReference type="Gene3D" id="1.10.510.10">
    <property type="entry name" value="Transferase(Phosphotransferase) domain 1"/>
    <property type="match status" value="1"/>
</dbReference>
<feature type="domain" description="Protein kinase" evidence="1">
    <location>
        <begin position="181"/>
        <end position="424"/>
    </location>
</feature>
<dbReference type="InterPro" id="IPR011009">
    <property type="entry name" value="Kinase-like_dom_sf"/>
</dbReference>
<dbReference type="AlphaFoldDB" id="A0A6C0IUQ3"/>
<dbReference type="SMART" id="SM00220">
    <property type="entry name" value="S_TKc"/>
    <property type="match status" value="1"/>
</dbReference>
<evidence type="ECO:0000259" key="1">
    <source>
        <dbReference type="PROSITE" id="PS50011"/>
    </source>
</evidence>
<reference evidence="2" key="1">
    <citation type="journal article" date="2020" name="Nature">
        <title>Giant virus diversity and host interactions through global metagenomics.</title>
        <authorList>
            <person name="Schulz F."/>
            <person name="Roux S."/>
            <person name="Paez-Espino D."/>
            <person name="Jungbluth S."/>
            <person name="Walsh D.A."/>
            <person name="Denef V.J."/>
            <person name="McMahon K.D."/>
            <person name="Konstantinidis K.T."/>
            <person name="Eloe-Fadrosh E.A."/>
            <person name="Kyrpides N.C."/>
            <person name="Woyke T."/>
        </authorList>
    </citation>
    <scope>NUCLEOTIDE SEQUENCE</scope>
    <source>
        <strain evidence="2">GVMAG-M-3300024510-1</strain>
    </source>
</reference>
<organism evidence="2">
    <name type="scientific">viral metagenome</name>
    <dbReference type="NCBI Taxonomy" id="1070528"/>
    <lineage>
        <taxon>unclassified sequences</taxon>
        <taxon>metagenomes</taxon>
        <taxon>organismal metagenomes</taxon>
    </lineage>
</organism>
<dbReference type="Pfam" id="PF00069">
    <property type="entry name" value="Pkinase"/>
    <property type="match status" value="1"/>
</dbReference>
<dbReference type="PROSITE" id="PS50011">
    <property type="entry name" value="PROTEIN_KINASE_DOM"/>
    <property type="match status" value="1"/>
</dbReference>
<dbReference type="InterPro" id="IPR000719">
    <property type="entry name" value="Prot_kinase_dom"/>
</dbReference>
<dbReference type="GO" id="GO:0004672">
    <property type="term" value="F:protein kinase activity"/>
    <property type="evidence" value="ECO:0007669"/>
    <property type="project" value="InterPro"/>
</dbReference>
<protein>
    <recommendedName>
        <fullName evidence="1">Protein kinase domain-containing protein</fullName>
    </recommendedName>
</protein>
<dbReference type="SUPFAM" id="SSF56112">
    <property type="entry name" value="Protein kinase-like (PK-like)"/>
    <property type="match status" value="1"/>
</dbReference>
<sequence length="424" mass="48323">MRKLAPCPKPKIRNPKTNRCCEIKRYLQSGKTCVKKGERGKHIINPLTGRCIKVGGPAYKKLVGKEPPRKTVCKKKAVPCKKKPVCKKKASPCKKKPVCKKKASPCKKKAAPCKKKPVCKKKASPCKKNAPPPKCTKMKKSIRNNVPLYEVKMAKEENYLQETLADNTKVNLNPCCIPKKYRRGAKLNVGLTAVVYDIYENGKCNKVAKMIPLTPDDIITKLRNVTTVTGFYREHEIHKKMSDRKCAPHLYDAHICVDTFEDNNDEVGIMIMEKYDGTLTEEDIENIRKQYHTNENAKNIVEQIAMQIKMLHSIGYRHFDLSNKNILKKLDTNGVISTVVLTDFGMARDELDSKKLDTKILYGNVTKEQFMKYSAKVFRGNLTMDDIADKDSKLKWEQSKVLDYGIIGYLIGAKDWKETVEFMK</sequence>
<dbReference type="EMBL" id="MN740271">
    <property type="protein sequence ID" value="QHT97014.1"/>
    <property type="molecule type" value="Genomic_DNA"/>
</dbReference>
<dbReference type="GO" id="GO:0005524">
    <property type="term" value="F:ATP binding"/>
    <property type="evidence" value="ECO:0007669"/>
    <property type="project" value="InterPro"/>
</dbReference>
<name>A0A6C0IUQ3_9ZZZZ</name>
<evidence type="ECO:0000313" key="2">
    <source>
        <dbReference type="EMBL" id="QHT97014.1"/>
    </source>
</evidence>